<dbReference type="GO" id="GO:0004519">
    <property type="term" value="F:endonuclease activity"/>
    <property type="evidence" value="ECO:0007669"/>
    <property type="project" value="UniProtKB-KW"/>
</dbReference>
<dbReference type="OMA" id="PISTHWI"/>
<evidence type="ECO:0000256" key="4">
    <source>
        <dbReference type="ARBA" id="ARBA00022722"/>
    </source>
</evidence>
<accession>A0A484ASY3</accession>
<evidence type="ECO:0000256" key="6">
    <source>
        <dbReference type="ARBA" id="ARBA00022801"/>
    </source>
</evidence>
<dbReference type="EMBL" id="LSRL02002132">
    <property type="protein sequence ID" value="TDG38721.1"/>
    <property type="molecule type" value="Genomic_DNA"/>
</dbReference>
<sequence length="128" mass="14673">MASWYRRFIPNFASLVQPMTKLLNKGHKWIWSKEQEEALQKLKQSLTTPPILACPDFSAKFVLQTDASDYGLGAELNYSATEKECLAIVWAIRKMRCYLEGYRFDVVTDHLALKCLNSIESPTGRIAR</sequence>
<dbReference type="FunFam" id="3.30.70.270:FF:000020">
    <property type="entry name" value="Transposon Tf2-6 polyprotein-like Protein"/>
    <property type="match status" value="1"/>
</dbReference>
<dbReference type="InterPro" id="IPR043128">
    <property type="entry name" value="Rev_trsase/Diguanyl_cyclase"/>
</dbReference>
<keyword evidence="4" id="KW-0540">Nuclease</keyword>
<keyword evidence="10" id="KW-1185">Reference proteome</keyword>
<name>A0A484ASY3_DRONA</name>
<dbReference type="InterPro" id="IPR041373">
    <property type="entry name" value="RT_RNaseH"/>
</dbReference>
<dbReference type="AlphaFoldDB" id="A0A484ASY3"/>
<dbReference type="Proteomes" id="UP000295192">
    <property type="component" value="Unassembled WGS sequence"/>
</dbReference>
<feature type="domain" description="Reverse transcriptase RNase H-like" evidence="8">
    <location>
        <begin position="74"/>
        <end position="128"/>
    </location>
</feature>
<dbReference type="InterPro" id="IPR043502">
    <property type="entry name" value="DNA/RNA_pol_sf"/>
</dbReference>
<evidence type="ECO:0000256" key="2">
    <source>
        <dbReference type="ARBA" id="ARBA00022679"/>
    </source>
</evidence>
<dbReference type="EC" id="2.7.7.49" evidence="1"/>
<evidence type="ECO:0000259" key="8">
    <source>
        <dbReference type="Pfam" id="PF17917"/>
    </source>
</evidence>
<dbReference type="Pfam" id="PF17917">
    <property type="entry name" value="RT_RNaseH"/>
    <property type="match status" value="1"/>
</dbReference>
<dbReference type="GO" id="GO:0016787">
    <property type="term" value="F:hydrolase activity"/>
    <property type="evidence" value="ECO:0007669"/>
    <property type="project" value="UniProtKB-KW"/>
</dbReference>
<evidence type="ECO:0000256" key="5">
    <source>
        <dbReference type="ARBA" id="ARBA00022759"/>
    </source>
</evidence>
<dbReference type="STRING" id="7232.A0A484ASY3"/>
<evidence type="ECO:0000256" key="1">
    <source>
        <dbReference type="ARBA" id="ARBA00012493"/>
    </source>
</evidence>
<dbReference type="SUPFAM" id="SSF56672">
    <property type="entry name" value="DNA/RNA polymerases"/>
    <property type="match status" value="1"/>
</dbReference>
<dbReference type="GO" id="GO:0003964">
    <property type="term" value="F:RNA-directed DNA polymerase activity"/>
    <property type="evidence" value="ECO:0007669"/>
    <property type="project" value="UniProtKB-KW"/>
</dbReference>
<evidence type="ECO:0000256" key="7">
    <source>
        <dbReference type="ARBA" id="ARBA00022918"/>
    </source>
</evidence>
<keyword evidence="5" id="KW-0255">Endonuclease</keyword>
<keyword evidence="7" id="KW-0695">RNA-directed DNA polymerase</keyword>
<comment type="caution">
    <text evidence="9">The sequence shown here is derived from an EMBL/GenBank/DDBJ whole genome shotgun (WGS) entry which is preliminary data.</text>
</comment>
<keyword evidence="3" id="KW-0548">Nucleotidyltransferase</keyword>
<keyword evidence="2" id="KW-0808">Transferase</keyword>
<dbReference type="PANTHER" id="PTHR37984">
    <property type="entry name" value="PROTEIN CBG26694"/>
    <property type="match status" value="1"/>
</dbReference>
<gene>
    <name evidence="9" type="ORF">AWZ03_014857</name>
</gene>
<reference evidence="9 10" key="1">
    <citation type="journal article" date="2019" name="J. Hered.">
        <title>An Improved Genome Assembly for Drosophila navojoa, the Basal Species in the mojavensis Cluster.</title>
        <authorList>
            <person name="Vanderlinde T."/>
            <person name="Dupim E.G."/>
            <person name="Nazario-Yepiz N.O."/>
            <person name="Carvalho A.B."/>
        </authorList>
    </citation>
    <scope>NUCLEOTIDE SEQUENCE [LARGE SCALE GENOMIC DNA]</scope>
    <source>
        <strain evidence="9">Navoj_Jal97</strain>
        <tissue evidence="9">Whole organism</tissue>
    </source>
</reference>
<dbReference type="Gene3D" id="3.30.70.270">
    <property type="match status" value="1"/>
</dbReference>
<evidence type="ECO:0000313" key="9">
    <source>
        <dbReference type="EMBL" id="TDG38721.1"/>
    </source>
</evidence>
<evidence type="ECO:0000313" key="10">
    <source>
        <dbReference type="Proteomes" id="UP000295192"/>
    </source>
</evidence>
<dbReference type="PANTHER" id="PTHR37984:SF5">
    <property type="entry name" value="PROTEIN NYNRIN-LIKE"/>
    <property type="match status" value="1"/>
</dbReference>
<proteinExistence type="predicted"/>
<dbReference type="InterPro" id="IPR050951">
    <property type="entry name" value="Retrovirus_Pol_polyprotein"/>
</dbReference>
<organism evidence="9 10">
    <name type="scientific">Drosophila navojoa</name>
    <name type="common">Fruit fly</name>
    <dbReference type="NCBI Taxonomy" id="7232"/>
    <lineage>
        <taxon>Eukaryota</taxon>
        <taxon>Metazoa</taxon>
        <taxon>Ecdysozoa</taxon>
        <taxon>Arthropoda</taxon>
        <taxon>Hexapoda</taxon>
        <taxon>Insecta</taxon>
        <taxon>Pterygota</taxon>
        <taxon>Neoptera</taxon>
        <taxon>Endopterygota</taxon>
        <taxon>Diptera</taxon>
        <taxon>Brachycera</taxon>
        <taxon>Muscomorpha</taxon>
        <taxon>Ephydroidea</taxon>
        <taxon>Drosophilidae</taxon>
        <taxon>Drosophila</taxon>
    </lineage>
</organism>
<keyword evidence="6" id="KW-0378">Hydrolase</keyword>
<evidence type="ECO:0000256" key="3">
    <source>
        <dbReference type="ARBA" id="ARBA00022695"/>
    </source>
</evidence>
<protein>
    <recommendedName>
        <fullName evidence="1">RNA-directed DNA polymerase</fullName>
        <ecNumber evidence="1">2.7.7.49</ecNumber>
    </recommendedName>
</protein>